<proteinExistence type="predicted"/>
<name>A0AAN7UH00_9PEZI</name>
<gene>
    <name evidence="1" type="ORF">RRF57_007974</name>
</gene>
<dbReference type="EMBL" id="JAWHQM010000023">
    <property type="protein sequence ID" value="KAK5632260.1"/>
    <property type="molecule type" value="Genomic_DNA"/>
</dbReference>
<reference evidence="1 2" key="1">
    <citation type="submission" date="2023-10" db="EMBL/GenBank/DDBJ databases">
        <title>Draft genome sequence of Xylaria bambusicola isolate GMP-LS, the root and basal stem rot pathogen of sugarcane in Indonesia.</title>
        <authorList>
            <person name="Selvaraj P."/>
            <person name="Muralishankar V."/>
            <person name="Muruganantham S."/>
            <person name="Sp S."/>
            <person name="Haryani S."/>
            <person name="Lau K.J.X."/>
            <person name="Naqvi N.I."/>
        </authorList>
    </citation>
    <scope>NUCLEOTIDE SEQUENCE [LARGE SCALE GENOMIC DNA]</scope>
    <source>
        <strain evidence="1">GMP-LS</strain>
    </source>
</reference>
<keyword evidence="2" id="KW-1185">Reference proteome</keyword>
<protein>
    <recommendedName>
        <fullName evidence="3">RRM domain-containing protein</fullName>
    </recommendedName>
</protein>
<accession>A0AAN7UH00</accession>
<comment type="caution">
    <text evidence="1">The sequence shown here is derived from an EMBL/GenBank/DDBJ whole genome shotgun (WGS) entry which is preliminary data.</text>
</comment>
<dbReference type="AlphaFoldDB" id="A0AAN7UH00"/>
<evidence type="ECO:0000313" key="2">
    <source>
        <dbReference type="Proteomes" id="UP001305414"/>
    </source>
</evidence>
<dbReference type="Proteomes" id="UP001305414">
    <property type="component" value="Unassembled WGS sequence"/>
</dbReference>
<evidence type="ECO:0008006" key="3">
    <source>
        <dbReference type="Google" id="ProtNLM"/>
    </source>
</evidence>
<organism evidence="1 2">
    <name type="scientific">Xylaria bambusicola</name>
    <dbReference type="NCBI Taxonomy" id="326684"/>
    <lineage>
        <taxon>Eukaryota</taxon>
        <taxon>Fungi</taxon>
        <taxon>Dikarya</taxon>
        <taxon>Ascomycota</taxon>
        <taxon>Pezizomycotina</taxon>
        <taxon>Sordariomycetes</taxon>
        <taxon>Xylariomycetidae</taxon>
        <taxon>Xylariales</taxon>
        <taxon>Xylariaceae</taxon>
        <taxon>Xylaria</taxon>
    </lineage>
</organism>
<sequence>MAAEEDGWEMIIRNQLNQILELQTPAPNQQQPRRNEYALLLEHLQNRTPPIGALLPQPRAPFNPLVQTENPIAEPNANPGPLYLPGPLVQLGTTGALQQISSPPNQINYTSAQDQSIHIPEEQNTSVWITNLPPTCTYAELLLSVRRAGPTGKIFATVINPPQANHTTSAAKIVFFSVEGKTRLLSYAASGAFSVGAFLPNVIPNRIRTPARMPGPESRVLFISGPSRVVNRDSLCAEFQKFCAFDLEYVKRVGLSCDPGRASMEWAFGSYRCQAERVYNAIQRKKAEFQGLRHDFEDVEIRWGHDPCALSFNALWL</sequence>
<evidence type="ECO:0000313" key="1">
    <source>
        <dbReference type="EMBL" id="KAK5632260.1"/>
    </source>
</evidence>